<dbReference type="CDD" id="cd17535">
    <property type="entry name" value="REC_NarL-like"/>
    <property type="match status" value="1"/>
</dbReference>
<protein>
    <recommendedName>
        <fullName evidence="8">DNA-binding response regulator</fullName>
    </recommendedName>
</protein>
<keyword evidence="7" id="KW-1185">Reference proteome</keyword>
<gene>
    <name evidence="6" type="ORF">DEH80_08590</name>
</gene>
<evidence type="ECO:0000256" key="3">
    <source>
        <dbReference type="PROSITE-ProRule" id="PRU00169"/>
    </source>
</evidence>
<dbReference type="SMART" id="SM00421">
    <property type="entry name" value="HTH_LUXR"/>
    <property type="match status" value="1"/>
</dbReference>
<dbReference type="InterPro" id="IPR016032">
    <property type="entry name" value="Sig_transdc_resp-reg_C-effctor"/>
</dbReference>
<organism evidence="6 7">
    <name type="scientific">Abyssibacter profundi</name>
    <dbReference type="NCBI Taxonomy" id="2182787"/>
    <lineage>
        <taxon>Bacteria</taxon>
        <taxon>Pseudomonadati</taxon>
        <taxon>Pseudomonadota</taxon>
        <taxon>Gammaproteobacteria</taxon>
        <taxon>Chromatiales</taxon>
        <taxon>Oceanococcaceae</taxon>
        <taxon>Abyssibacter</taxon>
    </lineage>
</organism>
<dbReference type="SUPFAM" id="SSF46894">
    <property type="entry name" value="C-terminal effector domain of the bipartite response regulators"/>
    <property type="match status" value="1"/>
</dbReference>
<evidence type="ECO:0000259" key="5">
    <source>
        <dbReference type="PROSITE" id="PS50110"/>
    </source>
</evidence>
<dbReference type="GO" id="GO:0006355">
    <property type="term" value="P:regulation of DNA-templated transcription"/>
    <property type="evidence" value="ECO:0007669"/>
    <property type="project" value="InterPro"/>
</dbReference>
<dbReference type="InterPro" id="IPR011006">
    <property type="entry name" value="CheY-like_superfamily"/>
</dbReference>
<dbReference type="PROSITE" id="PS50110">
    <property type="entry name" value="RESPONSE_REGULATORY"/>
    <property type="match status" value="1"/>
</dbReference>
<dbReference type="SUPFAM" id="SSF52172">
    <property type="entry name" value="CheY-like"/>
    <property type="match status" value="1"/>
</dbReference>
<dbReference type="Pfam" id="PF00196">
    <property type="entry name" value="GerE"/>
    <property type="match status" value="1"/>
</dbReference>
<dbReference type="PANTHER" id="PTHR43214">
    <property type="entry name" value="TWO-COMPONENT RESPONSE REGULATOR"/>
    <property type="match status" value="1"/>
</dbReference>
<evidence type="ECO:0000313" key="7">
    <source>
        <dbReference type="Proteomes" id="UP000251800"/>
    </source>
</evidence>
<dbReference type="PROSITE" id="PS00622">
    <property type="entry name" value="HTH_LUXR_1"/>
    <property type="match status" value="1"/>
</dbReference>
<dbReference type="Pfam" id="PF00072">
    <property type="entry name" value="Response_reg"/>
    <property type="match status" value="1"/>
</dbReference>
<evidence type="ECO:0000256" key="2">
    <source>
        <dbReference type="ARBA" id="ARBA00023125"/>
    </source>
</evidence>
<feature type="domain" description="HTH luxR-type" evidence="4">
    <location>
        <begin position="178"/>
        <end position="243"/>
    </location>
</feature>
<proteinExistence type="predicted"/>
<evidence type="ECO:0000259" key="4">
    <source>
        <dbReference type="PROSITE" id="PS50043"/>
    </source>
</evidence>
<dbReference type="OrthoDB" id="9814495at2"/>
<reference evidence="6 7" key="1">
    <citation type="submission" date="2018-05" db="EMBL/GenBank/DDBJ databases">
        <title>Abyssibacter profundi OUC007T gen. nov., sp. nov, a marine bacterium isolated from seawater of the Mariana Trench.</title>
        <authorList>
            <person name="Zhou S."/>
        </authorList>
    </citation>
    <scope>NUCLEOTIDE SEQUENCE [LARGE SCALE GENOMIC DNA]</scope>
    <source>
        <strain evidence="6 7">OUC007</strain>
    </source>
</reference>
<evidence type="ECO:0008006" key="8">
    <source>
        <dbReference type="Google" id="ProtNLM"/>
    </source>
</evidence>
<feature type="domain" description="Response regulatory" evidence="5">
    <location>
        <begin position="37"/>
        <end position="153"/>
    </location>
</feature>
<dbReference type="InterPro" id="IPR001789">
    <property type="entry name" value="Sig_transdc_resp-reg_receiver"/>
</dbReference>
<dbReference type="AlphaFoldDB" id="A0A363ULK8"/>
<accession>A0A363ULK8</accession>
<dbReference type="EMBL" id="QEQK01000006">
    <property type="protein sequence ID" value="PWN56310.1"/>
    <property type="molecule type" value="Genomic_DNA"/>
</dbReference>
<dbReference type="CDD" id="cd06170">
    <property type="entry name" value="LuxR_C_like"/>
    <property type="match status" value="1"/>
</dbReference>
<dbReference type="GO" id="GO:0003677">
    <property type="term" value="F:DNA binding"/>
    <property type="evidence" value="ECO:0007669"/>
    <property type="project" value="UniProtKB-KW"/>
</dbReference>
<keyword evidence="1 3" id="KW-0597">Phosphoprotein</keyword>
<keyword evidence="2" id="KW-0238">DNA-binding</keyword>
<dbReference type="Proteomes" id="UP000251800">
    <property type="component" value="Unassembled WGS sequence"/>
</dbReference>
<dbReference type="InterPro" id="IPR058245">
    <property type="entry name" value="NreC/VraR/RcsB-like_REC"/>
</dbReference>
<dbReference type="InterPro" id="IPR000792">
    <property type="entry name" value="Tscrpt_reg_LuxR_C"/>
</dbReference>
<feature type="modified residue" description="4-aspartylphosphate" evidence="3">
    <location>
        <position position="88"/>
    </location>
</feature>
<dbReference type="PANTHER" id="PTHR43214:SF42">
    <property type="entry name" value="TRANSCRIPTIONAL REGULATORY PROTEIN DESR"/>
    <property type="match status" value="1"/>
</dbReference>
<dbReference type="Gene3D" id="3.40.50.2300">
    <property type="match status" value="1"/>
</dbReference>
<sequence>MTAGARLDGAKLTTWGKNPEGVTLAVGDSAVSRQTIRVIAADAQPLFRRGLRLMLDATEDIQLVAEAGDPATLAQAVADQPADVLLIDQDLAGRRGLDVLMQVRDRQASLQCVLMGDRLEADTVVSAMRRGVRGVLLKTMPAEVIEACLRKVASGERWIEMKSFGQAIDSVLAEQSSRQAAAETLSPREREIVRLVGEGLRNREIAQRCGIREATVKSHLSHIFEKTGVDSRLELARLDLGQGAPDHC</sequence>
<dbReference type="SMART" id="SM00448">
    <property type="entry name" value="REC"/>
    <property type="match status" value="1"/>
</dbReference>
<name>A0A363ULK8_9GAMM</name>
<dbReference type="GO" id="GO:0000160">
    <property type="term" value="P:phosphorelay signal transduction system"/>
    <property type="evidence" value="ECO:0007669"/>
    <property type="project" value="InterPro"/>
</dbReference>
<dbReference type="PRINTS" id="PR00038">
    <property type="entry name" value="HTHLUXR"/>
</dbReference>
<dbReference type="InterPro" id="IPR039420">
    <property type="entry name" value="WalR-like"/>
</dbReference>
<comment type="caution">
    <text evidence="6">The sequence shown here is derived from an EMBL/GenBank/DDBJ whole genome shotgun (WGS) entry which is preliminary data.</text>
</comment>
<evidence type="ECO:0000256" key="1">
    <source>
        <dbReference type="ARBA" id="ARBA00022553"/>
    </source>
</evidence>
<evidence type="ECO:0000313" key="6">
    <source>
        <dbReference type="EMBL" id="PWN56310.1"/>
    </source>
</evidence>
<dbReference type="PROSITE" id="PS50043">
    <property type="entry name" value="HTH_LUXR_2"/>
    <property type="match status" value="1"/>
</dbReference>